<dbReference type="AlphaFoldDB" id="A0AAU7TRY6"/>
<evidence type="ECO:0000313" key="1">
    <source>
        <dbReference type="EMBL" id="XBV43288.1"/>
    </source>
</evidence>
<dbReference type="GO" id="GO:0016301">
    <property type="term" value="F:kinase activity"/>
    <property type="evidence" value="ECO:0007669"/>
    <property type="project" value="UniProtKB-KW"/>
</dbReference>
<keyword evidence="1" id="KW-0418">Kinase</keyword>
<dbReference type="InterPro" id="IPR023346">
    <property type="entry name" value="Lysozyme-like_dom_sf"/>
</dbReference>
<gene>
    <name evidence="1" type="ORF">AAF463_11735</name>
</gene>
<dbReference type="InterPro" id="IPR011055">
    <property type="entry name" value="Dup_hybrid_motif"/>
</dbReference>
<dbReference type="Gene3D" id="2.70.70.10">
    <property type="entry name" value="Glucose Permease (Domain IIA)"/>
    <property type="match status" value="1"/>
</dbReference>
<reference evidence="1" key="1">
    <citation type="submission" date="2024-06" db="EMBL/GenBank/DDBJ databases">
        <title>Multiomics insights into the TNT degradation mechanism by Pantoea sp. BJ2 isolated from an ammunition destruction site.</title>
        <authorList>
            <person name="Luo J."/>
        </authorList>
    </citation>
    <scope>NUCLEOTIDE SEQUENCE</scope>
    <source>
        <strain evidence="1">BJ2</strain>
    </source>
</reference>
<keyword evidence="1" id="KW-0808">Transferase</keyword>
<organism evidence="1">
    <name type="scientific">Pantoea sp. BJ2</name>
    <dbReference type="NCBI Taxonomy" id="3141322"/>
    <lineage>
        <taxon>Bacteria</taxon>
        <taxon>Pseudomonadati</taxon>
        <taxon>Pseudomonadota</taxon>
        <taxon>Gammaproteobacteria</taxon>
        <taxon>Enterobacterales</taxon>
        <taxon>Erwiniaceae</taxon>
        <taxon>Pantoea</taxon>
    </lineage>
</organism>
<sequence length="738" mass="83199">MIISPPILKAKSATETDAAWISRVMASDVHRGFPVSAAGSWHGGIHIKHTDNSSSPEKVRAIADGKVVSFRAPANDEAKRAEPLNLNGATDSGYVLLKHETEIGSGENGKVVFYSLYMHLKSLNAAIKSDALIYRKDALGTAGMVDGENAFHCQIFCDDDNIEKLTGRNTQKLDITRDGRTDAVYGDIHFYLPIGTKFYNKAPDNNSSAIEGLNELHTSTVPLYVSMTLAKGNCTMVTRQEDSKNEDKYNTVGEALVNADKENYEYNLYQTATSRYKDSPSAGYELLRFGRIINTENETLSPADAPLWMTVNYPGGNGVVNLAAGAVKKFSDADLPHWTGWHLVNDDKDSFSQCNSATIKKLQTEDMYSIQSRKLICRFPFDWESSTIDIRYNWLMTGLPWNQCTSFNTTSEQNVGSQESKDQVLMSQKEYDKFKKHVEALCFNYGTLGVGLIWHFEPRSFIEHFRKCGWIDQTDLSRIYSSTSEEVREKYRNSLNLILMKYGMNTSIRAAHFLGQGAVETQSLNLMVEGTVSFSRNPEHPSFAEETDGYYSDPTDTYGYFHNYERDGNDLGNVAKSDLRDSRNNALTVRIGRDSRNRPVLSSPERRLIDSTFSSVGDGMKFRGRGFKQLTGLANYTGYWVYRGWLRRSDYDNRWWLNPTRLRVPVIDNPQNISTVPYNCIDSGGQFAAKKGILRKADAGVAQNNSREVSMVINRWDEQSFNRRFQSTQHAYKILGDN</sequence>
<dbReference type="Gene3D" id="1.10.530.10">
    <property type="match status" value="1"/>
</dbReference>
<proteinExistence type="predicted"/>
<dbReference type="RefSeq" id="WP_350260822.1">
    <property type="nucleotide sequence ID" value="NZ_CP158292.1"/>
</dbReference>
<dbReference type="EMBL" id="CP158292">
    <property type="protein sequence ID" value="XBV43288.1"/>
    <property type="molecule type" value="Genomic_DNA"/>
</dbReference>
<protein>
    <submittedName>
        <fullName evidence="1">Hydroxyethylthiazole kinase</fullName>
    </submittedName>
</protein>
<dbReference type="CDD" id="cd12797">
    <property type="entry name" value="M23_peptidase"/>
    <property type="match status" value="1"/>
</dbReference>
<dbReference type="SUPFAM" id="SSF53955">
    <property type="entry name" value="Lysozyme-like"/>
    <property type="match status" value="1"/>
</dbReference>
<accession>A0AAU7TRY6</accession>
<name>A0AAU7TRY6_9GAMM</name>